<feature type="region of interest" description="Disordered" evidence="1">
    <location>
        <begin position="316"/>
        <end position="339"/>
    </location>
</feature>
<dbReference type="Proteomes" id="UP000660611">
    <property type="component" value="Unassembled WGS sequence"/>
</dbReference>
<keyword evidence="3" id="KW-1185">Reference proteome</keyword>
<organism evidence="2 3">
    <name type="scientific">Dactylosporangium siamense</name>
    <dbReference type="NCBI Taxonomy" id="685454"/>
    <lineage>
        <taxon>Bacteria</taxon>
        <taxon>Bacillati</taxon>
        <taxon>Actinomycetota</taxon>
        <taxon>Actinomycetes</taxon>
        <taxon>Micromonosporales</taxon>
        <taxon>Micromonosporaceae</taxon>
        <taxon>Dactylosporangium</taxon>
    </lineage>
</organism>
<evidence type="ECO:0000256" key="1">
    <source>
        <dbReference type="SAM" id="MobiDB-lite"/>
    </source>
</evidence>
<comment type="caution">
    <text evidence="2">The sequence shown here is derived from an EMBL/GenBank/DDBJ whole genome shotgun (WGS) entry which is preliminary data.</text>
</comment>
<feature type="region of interest" description="Disordered" evidence="1">
    <location>
        <begin position="383"/>
        <end position="438"/>
    </location>
</feature>
<reference evidence="2" key="1">
    <citation type="submission" date="2021-01" db="EMBL/GenBank/DDBJ databases">
        <title>Whole genome shotgun sequence of Dactylosporangium siamense NBRC 106093.</title>
        <authorList>
            <person name="Komaki H."/>
            <person name="Tamura T."/>
        </authorList>
    </citation>
    <scope>NUCLEOTIDE SEQUENCE</scope>
    <source>
        <strain evidence="2">NBRC 106093</strain>
    </source>
</reference>
<evidence type="ECO:0000313" key="3">
    <source>
        <dbReference type="Proteomes" id="UP000660611"/>
    </source>
</evidence>
<protein>
    <recommendedName>
        <fullName evidence="4">Type VII secretion protein EccE</fullName>
    </recommendedName>
</protein>
<dbReference type="RefSeq" id="WP_203844312.1">
    <property type="nucleotide sequence ID" value="NZ_BONQ01000014.1"/>
</dbReference>
<dbReference type="AlphaFoldDB" id="A0A919PI97"/>
<gene>
    <name evidence="2" type="ORF">Dsi01nite_004640</name>
</gene>
<feature type="compositionally biased region" description="Pro residues" evidence="1">
    <location>
        <begin position="323"/>
        <end position="339"/>
    </location>
</feature>
<proteinExistence type="predicted"/>
<dbReference type="EMBL" id="BONQ01000014">
    <property type="protein sequence ID" value="GIG42423.1"/>
    <property type="molecule type" value="Genomic_DNA"/>
</dbReference>
<accession>A0A919PI97</accession>
<evidence type="ECO:0008006" key="4">
    <source>
        <dbReference type="Google" id="ProtNLM"/>
    </source>
</evidence>
<sequence length="438" mass="44622">MTSFLSAQRGPISALLGGLGLLILALVLLQRSVRRAGGWRVVRRRLAREVRQTAAAFVRPVRRWWRYRRRLQLLRRLLADPQTWSAVETALCDVPAPGRQPYAAIVSGGSVGVYLTGAPSAAPDDPAWTADEDDPSLWWTPIDPAAPGGAGPVLVAAGVEDLRGGAVFLDLAAGPATHATTGDERTALALVQSVAAQLEVRQPDGTVTIGPGVHPRFEGATTTTATEFLISAGVPDTIRPDIRTVRLGGARGHARLLVADRAGLVRPLGTPLVLDVTPLPRSVARALGTIPPAPRRPAPGPALDEDAFVALLDNLPPQRTAPTAPPPRTSTAPPVPALPVPAPPVPALPATAPPATAPPAAVPAATAPPVAAPAAAALAAATAAGPARPPVSPRVADAGEPPAGGSGEDEFDEPGPTALGVSASLVGGARAATRGELP</sequence>
<evidence type="ECO:0000313" key="2">
    <source>
        <dbReference type="EMBL" id="GIG42423.1"/>
    </source>
</evidence>
<name>A0A919PI97_9ACTN</name>